<dbReference type="Gene3D" id="1.10.220.150">
    <property type="entry name" value="Arf GTPase activating protein"/>
    <property type="match status" value="1"/>
</dbReference>
<dbReference type="InterPro" id="IPR027267">
    <property type="entry name" value="AH/BAR_dom_sf"/>
</dbReference>
<feature type="region of interest" description="Disordered" evidence="6">
    <location>
        <begin position="1060"/>
        <end position="1080"/>
    </location>
</feature>
<feature type="compositionally biased region" description="Basic and acidic residues" evidence="6">
    <location>
        <begin position="1269"/>
        <end position="1279"/>
    </location>
</feature>
<dbReference type="SMART" id="SM00105">
    <property type="entry name" value="ArfGap"/>
    <property type="match status" value="1"/>
</dbReference>
<gene>
    <name evidence="9" type="ORF">PCON_11320</name>
</gene>
<sequence>MGNVSGRLDDGAFMYLRDQGRLSIAAITVTNSNGKTLMKISPNAFPCTKMSARKEMGEEGMIEFVQDPDPNSGTPFLLKLPAEDELHLTFTFIMRRKEDPAAGAPAAPTTINGLTFITASNSREIENLVTREFHADPNLHKNPNVNLVGDGNYSTDVSSSVQFEYTWRWRPPAEDRTFTDMASVTGNRPGRSSLKPSAETPRLEHSMTNVPAVKVDNCPRPAESAIGDDGPLFRATIKSLEQKTSNLRTKMKKVLKRAEQARQAQIVCNDAFSAFMESLRDASTSGHAPGIQPALDHYFERTYREILTFEKNNELNLQKLIIDPLTKLYHMDLKQAESKKRDFEEESRDYYNYVSRYLGIRNDPSKEKKKIESETKYQTKRKNFELKRFDYSTFMQDLHGGRKEQEVLAQLTKYADAQARGFLNTAKKVQELLPELEALDYEVKETAKEFQLQRTEREERRRLLEKNNQQYVEPESVPSFIPPTTPNASAPTSSDILGFNHNTGFERLGMGTSSVRAVSSGSEGIPEGLMSPVQAGKSGSGSLKYRGYGENTVQVDKETERRKEGLLWALSRPGSHVDPKGLNKQAWHKYWVVLAGGQLCEYTNWKQKLGLHNDPINLKMASVREARNSERRFCFEVVTPQYKRVYQATSEEDMNNWISAINNAVKSTIESGGSIKNFDVSPISNETEVSALKNIPSALTGKSSHRDHHIPSSAPVGNTQGGVYRRTTVGARPGPQRRNSSNFNDDPEKLLQMVRDSDPSNSSCADCGSQVKTEWVSINLGIVLCIECSGLHRSLGTHISKVRSLTLDVTSFTPDLVDLLTSIGNAKSNSVWESRLDSSTRPNAQSSRESRLKFITAKYVNRSFVAPLSPTLSVHATADELLLDAARGNNLQSAVYALALQANPNCIDPTSGTHVAVLALAAADPPRSVPAVPAVPSTPAVVVVQQPHPASPGSPGSPRSPLSDPIATIPIPSSSAAHHSTSSISGSTVSEDTLAPPGSLPNASFITSSSSTTASGTAPAVPTTFALAELIVQNGGELPMGQLGISLSMAARNYVAHKVSKRLQQQSPAPSRGASTHESSRRLEAGFMANSGGGIGGFGGNSSGGYAGGSSGGFGSNNSASGLSAGGNGTTAATQPGTIVTEGFGNASSGGKDKSKPVAAVGAVNAFRNSGNRNIVNVMGTVAARDEGNGIGNSASYREVAEGGNGERGDGKRKGSKDGGNALRRKEGSRDLGKELGKDAASKGLGIGVEVVRKENDKDGTVTGSREVGMGEDKLEVRGLHTRGRSGDWTGRRGSGDAVRDIVKEVRRRSFMG</sequence>
<evidence type="ECO:0000256" key="1">
    <source>
        <dbReference type="ARBA" id="ARBA00022723"/>
    </source>
</evidence>
<dbReference type="GO" id="GO:0005802">
    <property type="term" value="C:trans-Golgi network"/>
    <property type="evidence" value="ECO:0007669"/>
    <property type="project" value="TreeGrafter"/>
</dbReference>
<keyword evidence="5" id="KW-0963">Cytoplasm</keyword>
<evidence type="ECO:0000256" key="4">
    <source>
        <dbReference type="PROSITE-ProRule" id="PRU00288"/>
    </source>
</evidence>
<keyword evidence="5" id="KW-0343">GTPase activation</keyword>
<keyword evidence="2 4" id="KW-0863">Zinc-finger</keyword>
<dbReference type="Gene3D" id="2.30.29.30">
    <property type="entry name" value="Pleckstrin-homology domain (PH domain)/Phosphotyrosine-binding domain (PTB)"/>
    <property type="match status" value="1"/>
</dbReference>
<feature type="compositionally biased region" description="Basic and acidic residues" evidence="6">
    <location>
        <begin position="1199"/>
        <end position="1217"/>
    </location>
</feature>
<dbReference type="InterPro" id="IPR004148">
    <property type="entry name" value="BAR_dom"/>
</dbReference>
<keyword evidence="10" id="KW-1185">Reference proteome</keyword>
<dbReference type="SUPFAM" id="SSF57863">
    <property type="entry name" value="ArfGap/RecO-like zinc finger"/>
    <property type="match status" value="1"/>
</dbReference>
<evidence type="ECO:0000259" key="7">
    <source>
        <dbReference type="PROSITE" id="PS50003"/>
    </source>
</evidence>
<dbReference type="Gene3D" id="1.20.1270.60">
    <property type="entry name" value="Arfaptin homology (AH) domain/BAR domain"/>
    <property type="match status" value="1"/>
</dbReference>
<dbReference type="Pfam" id="PF01412">
    <property type="entry name" value="ArfGap"/>
    <property type="match status" value="1"/>
</dbReference>
<feature type="domain" description="Arf-GAP" evidence="8">
    <location>
        <begin position="748"/>
        <end position="872"/>
    </location>
</feature>
<dbReference type="InterPro" id="IPR001849">
    <property type="entry name" value="PH_domain"/>
</dbReference>
<feature type="compositionally biased region" description="Basic and acidic residues" evidence="6">
    <location>
        <begin position="1224"/>
        <end position="1237"/>
    </location>
</feature>
<dbReference type="STRING" id="1076935.U4LHT6"/>
<feature type="region of interest" description="Disordered" evidence="6">
    <location>
        <begin position="1186"/>
        <end position="1237"/>
    </location>
</feature>
<feature type="compositionally biased region" description="Low complexity" evidence="6">
    <location>
        <begin position="945"/>
        <end position="990"/>
    </location>
</feature>
<dbReference type="CDD" id="cd08204">
    <property type="entry name" value="ArfGap"/>
    <property type="match status" value="1"/>
</dbReference>
<dbReference type="Proteomes" id="UP000018144">
    <property type="component" value="Unassembled WGS sequence"/>
</dbReference>
<dbReference type="InterPro" id="IPR045258">
    <property type="entry name" value="ACAP1/2/3-like"/>
</dbReference>
<dbReference type="InterPro" id="IPR038508">
    <property type="entry name" value="ArfGAP_dom_sf"/>
</dbReference>
<feature type="region of interest" description="Disordered" evidence="6">
    <location>
        <begin position="180"/>
        <end position="205"/>
    </location>
</feature>
<comment type="subcellular location">
    <subcellularLocation>
        <location evidence="5">Cytoplasm</location>
    </subcellularLocation>
</comment>
<dbReference type="FunFam" id="2.30.29.30:FF:000252">
    <property type="entry name" value="ARF GTPase activator (Csx2)"/>
    <property type="match status" value="1"/>
</dbReference>
<dbReference type="InterPro" id="IPR001164">
    <property type="entry name" value="ArfGAP_dom"/>
</dbReference>
<feature type="region of interest" description="Disordered" evidence="6">
    <location>
        <begin position="465"/>
        <end position="492"/>
    </location>
</feature>
<feature type="domain" description="PH" evidence="7">
    <location>
        <begin position="560"/>
        <end position="666"/>
    </location>
</feature>
<dbReference type="InterPro" id="IPR011993">
    <property type="entry name" value="PH-like_dom_sf"/>
</dbReference>
<feature type="compositionally biased region" description="Polar residues" evidence="6">
    <location>
        <begin position="1062"/>
        <end position="1077"/>
    </location>
</feature>
<dbReference type="GO" id="GO:0006891">
    <property type="term" value="P:intra-Golgi vesicle-mediated transport"/>
    <property type="evidence" value="ECO:0007669"/>
    <property type="project" value="TreeGrafter"/>
</dbReference>
<evidence type="ECO:0000313" key="9">
    <source>
        <dbReference type="EMBL" id="CCX11726.1"/>
    </source>
</evidence>
<keyword evidence="3 5" id="KW-0862">Zinc</keyword>
<evidence type="ECO:0000256" key="2">
    <source>
        <dbReference type="ARBA" id="ARBA00022771"/>
    </source>
</evidence>
<dbReference type="PROSITE" id="PS50003">
    <property type="entry name" value="PH_DOMAIN"/>
    <property type="match status" value="1"/>
</dbReference>
<keyword evidence="1 5" id="KW-0479">Metal-binding</keyword>
<dbReference type="GO" id="GO:0008270">
    <property type="term" value="F:zinc ion binding"/>
    <property type="evidence" value="ECO:0007669"/>
    <property type="project" value="UniProtKB-KW"/>
</dbReference>
<feature type="region of interest" description="Disordered" evidence="6">
    <location>
        <begin position="945"/>
        <end position="1018"/>
    </location>
</feature>
<organism evidence="9 10">
    <name type="scientific">Pyronema omphalodes (strain CBS 100304)</name>
    <name type="common">Pyronema confluens</name>
    <dbReference type="NCBI Taxonomy" id="1076935"/>
    <lineage>
        <taxon>Eukaryota</taxon>
        <taxon>Fungi</taxon>
        <taxon>Dikarya</taxon>
        <taxon>Ascomycota</taxon>
        <taxon>Pezizomycotina</taxon>
        <taxon>Pezizomycetes</taxon>
        <taxon>Pezizales</taxon>
        <taxon>Pyronemataceae</taxon>
        <taxon>Pyronema</taxon>
    </lineage>
</organism>
<feature type="region of interest" description="Disordered" evidence="6">
    <location>
        <begin position="1126"/>
        <end position="1156"/>
    </location>
</feature>
<feature type="region of interest" description="Disordered" evidence="6">
    <location>
        <begin position="1258"/>
        <end position="1297"/>
    </location>
</feature>
<dbReference type="FunFam" id="1.10.220.150:FF:000017">
    <property type="entry name" value="ARF GTPase activator (Csx2), putative"/>
    <property type="match status" value="1"/>
</dbReference>
<evidence type="ECO:0000256" key="6">
    <source>
        <dbReference type="SAM" id="MobiDB-lite"/>
    </source>
</evidence>
<dbReference type="Pfam" id="PF00169">
    <property type="entry name" value="PH"/>
    <property type="match status" value="1"/>
</dbReference>
<feature type="compositionally biased region" description="Low complexity" evidence="6">
    <location>
        <begin position="1003"/>
        <end position="1018"/>
    </location>
</feature>
<dbReference type="Pfam" id="PF16746">
    <property type="entry name" value="BAR_3"/>
    <property type="match status" value="1"/>
</dbReference>
<dbReference type="OrthoDB" id="10266696at2759"/>
<dbReference type="PANTHER" id="PTHR23180:SF160">
    <property type="entry name" value="ADP-RIBOSYLATION FACTOR GTPASE-ACTIVATING PROTEIN EFFECTOR PROTEIN 1"/>
    <property type="match status" value="1"/>
</dbReference>
<dbReference type="PANTHER" id="PTHR23180">
    <property type="entry name" value="CENTAURIN/ARF"/>
    <property type="match status" value="1"/>
</dbReference>
<dbReference type="CDD" id="cd07608">
    <property type="entry name" value="BAR_ArfGAP_fungi"/>
    <property type="match status" value="1"/>
</dbReference>
<dbReference type="EMBL" id="HF935642">
    <property type="protein sequence ID" value="CCX11726.1"/>
    <property type="molecule type" value="Genomic_DNA"/>
</dbReference>
<dbReference type="PRINTS" id="PR00405">
    <property type="entry name" value="REVINTRACTNG"/>
</dbReference>
<proteinExistence type="predicted"/>
<keyword evidence="5" id="KW-0677">Repeat</keyword>
<dbReference type="eggNOG" id="KOG0521">
    <property type="taxonomic scope" value="Eukaryota"/>
</dbReference>
<dbReference type="PROSITE" id="PS50115">
    <property type="entry name" value="ARFGAP"/>
    <property type="match status" value="1"/>
</dbReference>
<dbReference type="SMART" id="SM00233">
    <property type="entry name" value="PH"/>
    <property type="match status" value="1"/>
</dbReference>
<comment type="function">
    <text evidence="5">GTPase-activating protein for the ADP ribosylation factor family.</text>
</comment>
<evidence type="ECO:0000256" key="3">
    <source>
        <dbReference type="ARBA" id="ARBA00022833"/>
    </source>
</evidence>
<dbReference type="SUPFAM" id="SSF103657">
    <property type="entry name" value="BAR/IMD domain-like"/>
    <property type="match status" value="1"/>
</dbReference>
<dbReference type="OMA" id="HYFERTY"/>
<keyword evidence="5" id="KW-0040">ANK repeat</keyword>
<dbReference type="GO" id="GO:0005096">
    <property type="term" value="F:GTPase activator activity"/>
    <property type="evidence" value="ECO:0007669"/>
    <property type="project" value="UniProtKB-KW"/>
</dbReference>
<evidence type="ECO:0000259" key="8">
    <source>
        <dbReference type="PROSITE" id="PS50115"/>
    </source>
</evidence>
<accession>U4LHT6</accession>
<name>U4LHT6_PYROM</name>
<reference evidence="9 10" key="1">
    <citation type="journal article" date="2013" name="PLoS Genet.">
        <title>The genome and development-dependent transcriptomes of Pyronema confluens: a window into fungal evolution.</title>
        <authorList>
            <person name="Traeger S."/>
            <person name="Altegoer F."/>
            <person name="Freitag M."/>
            <person name="Gabaldon T."/>
            <person name="Kempken F."/>
            <person name="Kumar A."/>
            <person name="Marcet-Houben M."/>
            <person name="Poggeler S."/>
            <person name="Stajich J.E."/>
            <person name="Nowrousian M."/>
        </authorList>
    </citation>
    <scope>NUCLEOTIDE SEQUENCE [LARGE SCALE GENOMIC DNA]</scope>
    <source>
        <strain evidence="10">CBS 100304</strain>
        <tissue evidence="9">Vegetative mycelium</tissue>
    </source>
</reference>
<dbReference type="SUPFAM" id="SSF50729">
    <property type="entry name" value="PH domain-like"/>
    <property type="match status" value="1"/>
</dbReference>
<dbReference type="FunFam" id="1.20.1270.60:FF:000051">
    <property type="entry name" value="ARF GTPase activator (Csx2)"/>
    <property type="match status" value="1"/>
</dbReference>
<feature type="region of interest" description="Disordered" evidence="6">
    <location>
        <begin position="516"/>
        <end position="542"/>
    </location>
</feature>
<dbReference type="GO" id="GO:0005768">
    <property type="term" value="C:endosome"/>
    <property type="evidence" value="ECO:0007669"/>
    <property type="project" value="TreeGrafter"/>
</dbReference>
<protein>
    <recommendedName>
        <fullName evidence="5">ADP-ribosylation factor GTPase-activating protein</fullName>
    </recommendedName>
</protein>
<evidence type="ECO:0000313" key="10">
    <source>
        <dbReference type="Proteomes" id="UP000018144"/>
    </source>
</evidence>
<dbReference type="InterPro" id="IPR037278">
    <property type="entry name" value="ARFGAP/RecO"/>
</dbReference>
<feature type="region of interest" description="Disordered" evidence="6">
    <location>
        <begin position="699"/>
        <end position="747"/>
    </location>
</feature>
<evidence type="ECO:0000256" key="5">
    <source>
        <dbReference type="RuleBase" id="RU369028"/>
    </source>
</evidence>